<protein>
    <submittedName>
        <fullName evidence="1">Uncharacterized protein</fullName>
    </submittedName>
</protein>
<name>A0A2L0V0F3_9CAUD</name>
<evidence type="ECO:0000313" key="2">
    <source>
        <dbReference type="Proteomes" id="UP000223025"/>
    </source>
</evidence>
<accession>A0A2L0V0F3</accession>
<dbReference type="EMBL" id="MF403008">
    <property type="protein sequence ID" value="AUZ95255.1"/>
    <property type="molecule type" value="Genomic_DNA"/>
</dbReference>
<dbReference type="Proteomes" id="UP000223025">
    <property type="component" value="Segment"/>
</dbReference>
<dbReference type="KEGG" id="vg:40088499"/>
<evidence type="ECO:0000313" key="1">
    <source>
        <dbReference type="EMBL" id="AUZ95255.1"/>
    </source>
</evidence>
<sequence>MIEYVSLADTENMKRFTHNFTLSGKITKEVCSLIIEMCEGIDGASIRLPPFMKYITDTDVNTDITYLQIMTDEESVATMFALRFPDMFSAV</sequence>
<dbReference type="GeneID" id="40088499"/>
<organism evidence="1 2">
    <name type="scientific">Agrobacterium phage Atu_ph07</name>
    <dbReference type="NCBI Taxonomy" id="2024264"/>
    <lineage>
        <taxon>Viruses</taxon>
        <taxon>Duplodnaviria</taxon>
        <taxon>Heunggongvirae</taxon>
        <taxon>Uroviricota</taxon>
        <taxon>Caudoviricetes</taxon>
        <taxon>Polybotosvirus</taxon>
        <taxon>Polybotosvirus Atuph07</taxon>
    </lineage>
</organism>
<reference evidence="1 2" key="1">
    <citation type="submission" date="2017-06" db="EMBL/GenBank/DDBJ databases">
        <authorList>
            <person name="Kim H.J."/>
            <person name="Triplett B.A."/>
        </authorList>
    </citation>
    <scope>NUCLEOTIDE SEQUENCE [LARGE SCALE GENOMIC DNA]</scope>
</reference>
<proteinExistence type="predicted"/>
<keyword evidence="2" id="KW-1185">Reference proteome</keyword>
<dbReference type="RefSeq" id="YP_009612161.1">
    <property type="nucleotide sequence ID" value="NC_042013.1"/>
</dbReference>